<keyword evidence="3" id="KW-1185">Reference proteome</keyword>
<dbReference type="EMBL" id="AP017924">
    <property type="protein sequence ID" value="BAW19162.1"/>
    <property type="molecule type" value="Genomic_DNA"/>
</dbReference>
<name>A0A1L7N104_9CAUD</name>
<organism evidence="2 3">
    <name type="scientific">Ralstonia phage RP12</name>
    <dbReference type="NCBI Taxonomy" id="1923889"/>
    <lineage>
        <taxon>Viruses</taxon>
        <taxon>Duplodnaviria</taxon>
        <taxon>Heunggongvirae</taxon>
        <taxon>Uroviricota</taxon>
        <taxon>Caudoviricetes</taxon>
        <taxon>Chimalliviridae</taxon>
        <taxon>Ripduovirus</taxon>
        <taxon>Ripduovirus RP12</taxon>
    </lineage>
</organism>
<evidence type="ECO:0000313" key="3">
    <source>
        <dbReference type="Proteomes" id="UP000222831"/>
    </source>
</evidence>
<protein>
    <submittedName>
        <fullName evidence="2">Uncharacterized protein</fullName>
    </submittedName>
</protein>
<evidence type="ECO:0000313" key="2">
    <source>
        <dbReference type="EMBL" id="BAW19162.1"/>
    </source>
</evidence>
<accession>A0A1L7N104</accession>
<dbReference type="KEGG" id="vg:40074583"/>
<dbReference type="Proteomes" id="UP000222831">
    <property type="component" value="Segment"/>
</dbReference>
<dbReference type="RefSeq" id="YP_009598881.1">
    <property type="nucleotide sequence ID" value="NC_041911.1"/>
</dbReference>
<feature type="compositionally biased region" description="Basic and acidic residues" evidence="1">
    <location>
        <begin position="34"/>
        <end position="43"/>
    </location>
</feature>
<feature type="region of interest" description="Disordered" evidence="1">
    <location>
        <begin position="33"/>
        <end position="53"/>
    </location>
</feature>
<reference evidence="2 3" key="1">
    <citation type="submission" date="2016-12" db="EMBL/GenBank/DDBJ databases">
        <title>Characterization of two jumbo phages RP12 and RP31 infecting the phytopathogen Ralstonia solanacearum.</title>
        <authorList>
            <person name="Kawasaki T."/>
            <person name="Yoshikawa G."/>
            <person name="Ogata H."/>
            <person name="Yamada T."/>
        </authorList>
    </citation>
    <scope>NUCLEOTIDE SEQUENCE [LARGE SCALE GENOMIC DNA]</scope>
    <source>
        <strain evidence="2 3">RP12</strain>
    </source>
</reference>
<dbReference type="GeneID" id="40074583"/>
<proteinExistence type="predicted"/>
<evidence type="ECO:0000256" key="1">
    <source>
        <dbReference type="SAM" id="MobiDB-lite"/>
    </source>
</evidence>
<sequence>MENGISRTINLDNPESISPEDVERLSNAFGWMLGKDKPAENPKADNSQPTPDKFTTADLVSMGKVLEGDEENLTPEDIEKFSKAIGKMWVAEMRGEDIEASIDPDEFVPAVTDSVAEAIKNYSETENVDLTMNLNAEKNKIVMLFHPKKPLEANNAYRALVREGHYRFVGNENVFSKHRGYHGVIDKDTIERLLRRVDVEVRNMETLAREELLFNFVNAVLGSDLATNYGVFVSTDQFSQVSPESQDLLRDLVLMYMDARDHARVSLKGYDKVNKDFDTKSVYELTEIPLSKFGDYPVRVEYAQVARTIRPKNYYLILQLIRALNAALPAKVQGSVETVLLAEHNVTLNVTAINSRLLNPSKYLRKAFIAISRGHGTFEAFFTALFDFQTMLDNDLNNKVKTARFMVSVYDSLGLDIAAVLKSSMKRILEEPPF</sequence>